<dbReference type="InterPro" id="IPR017768">
    <property type="entry name" value="AcpA"/>
</dbReference>
<evidence type="ECO:0000313" key="3">
    <source>
        <dbReference type="EMBL" id="SAK81499.1"/>
    </source>
</evidence>
<sequence>MNKKLVCAVLLAATAAFGLYACGGDDHHDSSDISSVKNVVVIYAENRSFDNLYGHFPGANGLQNVTAASAQQLDRDGSVLPTLPTIWTGLTATGVTPAITAAMTTNMPNAPFAIDDPKGFNIQLNVTTRDLYHRFYENQMQIDGGKNDKFAAWGDSGALVMGHYDTPPDKLPLYKIAQQYTLADNFFMGAFGGSFLNHQWLVCACTPVYPNADKSVASGSISAVNADGVSLKLKTNPPPSALTGSADAQFVNSGTLTPDFYAVNTMQPPYQPSGNPAPAGVDPALGDATKANTLPPQTQQHIGDLLNSAGVSWAWYGGSWGAALANRSVINGAVNVVPDFQTHHQPFNYFADLAPGTANRAQHLLDGGTNGSEFIKAIDAGTLPQVAFYKPQGNLNEHAGYTDVAQGDQHIADLISHLQKSPQWNNMVVVVTYDENGGFWDHVAPPKGDRWGPGTRIPALIISPYAKKGFVDHTQYDTTSILRFITKRFNLPSLPGLTARDAALVSNGAQKMGDLTNALDFSQ</sequence>
<dbReference type="PANTHER" id="PTHR31956:SF1">
    <property type="entry name" value="NON-SPECIFIC PHOSPHOLIPASE C1"/>
    <property type="match status" value="1"/>
</dbReference>
<dbReference type="InterPro" id="IPR017850">
    <property type="entry name" value="Alkaline_phosphatase_core_sf"/>
</dbReference>
<proteinExistence type="predicted"/>
<keyword evidence="1" id="KW-0378">Hydrolase</keyword>
<dbReference type="RefSeq" id="WP_061136237.1">
    <property type="nucleotide sequence ID" value="NZ_FCNX02000010.1"/>
</dbReference>
<organism evidence="3 4">
    <name type="scientific">Caballeronia fortuita</name>
    <dbReference type="NCBI Taxonomy" id="1777138"/>
    <lineage>
        <taxon>Bacteria</taxon>
        <taxon>Pseudomonadati</taxon>
        <taxon>Pseudomonadota</taxon>
        <taxon>Betaproteobacteria</taxon>
        <taxon>Burkholderiales</taxon>
        <taxon>Burkholderiaceae</taxon>
        <taxon>Caballeronia</taxon>
    </lineage>
</organism>
<dbReference type="SUPFAM" id="SSF53649">
    <property type="entry name" value="Alkaline phosphatase-like"/>
    <property type="match status" value="1"/>
</dbReference>
<accession>A0A158CGR1</accession>
<keyword evidence="2" id="KW-0732">Signal</keyword>
<dbReference type="AlphaFoldDB" id="A0A158CGR1"/>
<keyword evidence="4" id="KW-1185">Reference proteome</keyword>
<dbReference type="Pfam" id="PF04185">
    <property type="entry name" value="Phosphoesterase"/>
    <property type="match status" value="1"/>
</dbReference>
<name>A0A158CGR1_9BURK</name>
<dbReference type="Proteomes" id="UP000054903">
    <property type="component" value="Unassembled WGS sequence"/>
</dbReference>
<dbReference type="PROSITE" id="PS51257">
    <property type="entry name" value="PROKAR_LIPOPROTEIN"/>
    <property type="match status" value="1"/>
</dbReference>
<dbReference type="EMBL" id="FCNX02000010">
    <property type="protein sequence ID" value="SAK81499.1"/>
    <property type="molecule type" value="Genomic_DNA"/>
</dbReference>
<comment type="caution">
    <text evidence="3">The sequence shown here is derived from an EMBL/GenBank/DDBJ whole genome shotgun (WGS) entry which is preliminary data.</text>
</comment>
<feature type="chain" id="PRO_5007622922" evidence="2">
    <location>
        <begin position="22"/>
        <end position="523"/>
    </location>
</feature>
<dbReference type="PANTHER" id="PTHR31956">
    <property type="entry name" value="NON-SPECIFIC PHOSPHOLIPASE C4-RELATED"/>
    <property type="match status" value="1"/>
</dbReference>
<dbReference type="NCBIfam" id="TIGR03397">
    <property type="entry name" value="acid_phos_Burk"/>
    <property type="match status" value="1"/>
</dbReference>
<dbReference type="OrthoDB" id="9770871at2"/>
<feature type="signal peptide" evidence="2">
    <location>
        <begin position="1"/>
        <end position="21"/>
    </location>
</feature>
<dbReference type="Gene3D" id="3.40.720.10">
    <property type="entry name" value="Alkaline Phosphatase, subunit A"/>
    <property type="match status" value="2"/>
</dbReference>
<dbReference type="InterPro" id="IPR007312">
    <property type="entry name" value="Phosphoesterase"/>
</dbReference>
<reference evidence="3" key="1">
    <citation type="submission" date="2016-01" db="EMBL/GenBank/DDBJ databases">
        <authorList>
            <person name="Peeters C."/>
        </authorList>
    </citation>
    <scope>NUCLEOTIDE SEQUENCE</scope>
    <source>
        <strain evidence="3">LMG 29320</strain>
    </source>
</reference>
<protein>
    <submittedName>
        <fullName evidence="3">Phosphoesterase</fullName>
    </submittedName>
</protein>
<dbReference type="CDD" id="cd16013">
    <property type="entry name" value="AcpA"/>
    <property type="match status" value="1"/>
</dbReference>
<gene>
    <name evidence="3" type="ORF">AWB77_04084</name>
</gene>
<dbReference type="STRING" id="1777138.AWB77_04084"/>
<evidence type="ECO:0000256" key="1">
    <source>
        <dbReference type="ARBA" id="ARBA00022801"/>
    </source>
</evidence>
<evidence type="ECO:0000313" key="4">
    <source>
        <dbReference type="Proteomes" id="UP000054903"/>
    </source>
</evidence>
<evidence type="ECO:0000256" key="2">
    <source>
        <dbReference type="SAM" id="SignalP"/>
    </source>
</evidence>
<dbReference type="GO" id="GO:0003993">
    <property type="term" value="F:acid phosphatase activity"/>
    <property type="evidence" value="ECO:0007669"/>
    <property type="project" value="InterPro"/>
</dbReference>